<accession>A0A1M4XC61</accession>
<evidence type="ECO:0000256" key="1">
    <source>
        <dbReference type="ARBA" id="ARBA00005791"/>
    </source>
</evidence>
<evidence type="ECO:0000256" key="3">
    <source>
        <dbReference type="ARBA" id="ARBA00023002"/>
    </source>
</evidence>
<keyword evidence="6" id="KW-0812">Transmembrane</keyword>
<evidence type="ECO:0000259" key="7">
    <source>
        <dbReference type="PROSITE" id="PS51352"/>
    </source>
</evidence>
<evidence type="ECO:0000256" key="4">
    <source>
        <dbReference type="ARBA" id="ARBA00023157"/>
    </source>
</evidence>
<feature type="domain" description="Thioredoxin" evidence="7">
    <location>
        <begin position="287"/>
        <end position="433"/>
    </location>
</feature>
<dbReference type="InterPro" id="IPR013766">
    <property type="entry name" value="Thioredoxin_domain"/>
</dbReference>
<organism evidence="8 9">
    <name type="scientific">Desulfacinum infernum DSM 9756</name>
    <dbReference type="NCBI Taxonomy" id="1121391"/>
    <lineage>
        <taxon>Bacteria</taxon>
        <taxon>Pseudomonadati</taxon>
        <taxon>Thermodesulfobacteriota</taxon>
        <taxon>Syntrophobacteria</taxon>
        <taxon>Syntrophobacterales</taxon>
        <taxon>Syntrophobacteraceae</taxon>
        <taxon>Desulfacinum</taxon>
    </lineage>
</organism>
<dbReference type="STRING" id="1121391.SAMN02745206_01039"/>
<evidence type="ECO:0000313" key="9">
    <source>
        <dbReference type="Proteomes" id="UP000184076"/>
    </source>
</evidence>
<reference evidence="9" key="1">
    <citation type="submission" date="2016-11" db="EMBL/GenBank/DDBJ databases">
        <authorList>
            <person name="Varghese N."/>
            <person name="Submissions S."/>
        </authorList>
    </citation>
    <scope>NUCLEOTIDE SEQUENCE [LARGE SCALE GENOMIC DNA]</scope>
    <source>
        <strain evidence="9">DSM 9756</strain>
    </source>
</reference>
<evidence type="ECO:0000256" key="2">
    <source>
        <dbReference type="ARBA" id="ARBA00022729"/>
    </source>
</evidence>
<dbReference type="RefSeq" id="WP_073037618.1">
    <property type="nucleotide sequence ID" value="NZ_FQVB01000008.1"/>
</dbReference>
<protein>
    <submittedName>
        <fullName evidence="8">Thioredoxin</fullName>
    </submittedName>
</protein>
<proteinExistence type="inferred from homology"/>
<dbReference type="PROSITE" id="PS51352">
    <property type="entry name" value="THIOREDOXIN_2"/>
    <property type="match status" value="1"/>
</dbReference>
<keyword evidence="6" id="KW-1133">Transmembrane helix</keyword>
<gene>
    <name evidence="8" type="ORF">SAMN02745206_01039</name>
</gene>
<dbReference type="EMBL" id="FQVB01000008">
    <property type="protein sequence ID" value="SHE90886.1"/>
    <property type="molecule type" value="Genomic_DNA"/>
</dbReference>
<keyword evidence="6" id="KW-0472">Membrane</keyword>
<dbReference type="PANTHER" id="PTHR13887:SF14">
    <property type="entry name" value="DISULFIDE BOND FORMATION PROTEIN D"/>
    <property type="match status" value="1"/>
</dbReference>
<keyword evidence="4" id="KW-1015">Disulfide bond</keyword>
<comment type="similarity">
    <text evidence="1">Belongs to the thioredoxin family. DsbA subfamily.</text>
</comment>
<dbReference type="AlphaFoldDB" id="A0A1M4XC61"/>
<dbReference type="PANTHER" id="PTHR13887">
    <property type="entry name" value="GLUTATHIONE S-TRANSFERASE KAPPA"/>
    <property type="match status" value="1"/>
</dbReference>
<keyword evidence="2" id="KW-0732">Signal</keyword>
<dbReference type="InterPro" id="IPR027304">
    <property type="entry name" value="Trigger_fact/SurA_dom_sf"/>
</dbReference>
<dbReference type="InterPro" id="IPR012336">
    <property type="entry name" value="Thioredoxin-like_fold"/>
</dbReference>
<evidence type="ECO:0000256" key="6">
    <source>
        <dbReference type="SAM" id="Phobius"/>
    </source>
</evidence>
<name>A0A1M4XC61_9BACT</name>
<feature type="transmembrane region" description="Helical" evidence="6">
    <location>
        <begin position="95"/>
        <end position="117"/>
    </location>
</feature>
<sequence>MLSLGKNRWVPFGFLLAAFATALAAALELEVPCWQASACRDAMDYRLWNLPVAVWGCLFDAALLFLWACRRRFFLCALSAGMGIEVYLLHTLHRAGLFCPLCILHAILLAVVFLGLVQWNSGLPNAATALAASTLFLLADPLGSSPPVLYAAADSSSPTVAVAAGVPITLSQLDGAVAGDIFRLERQIHDLRRRKLDEIIEGIVVAKEAKKRDVSPEDLYRTAVRDVSPTQEELDFYVAANRDYWDGPYRDEEELRNKLRLQLVLEKREQAWKEFVRSLYDKYGVSISLPDPSSPTVVVDTREGIAVGPPNAPVTVVEFSDYQCPVCREAHKAVEELMEETRGEVRWVFMDYPLRRHKQARKAAEAARCAADQGRFPDYRNALYAAAGPDALTPKGLLDVAASLGLNTTDFRRCLESGRHAQAVEENLQEARARGIDAIPAFVVNGRLLLGFPGKETLAAEIAKARSASATRIARASR</sequence>
<dbReference type="Pfam" id="PF13462">
    <property type="entry name" value="Thioredoxin_4"/>
    <property type="match status" value="1"/>
</dbReference>
<keyword evidence="9" id="KW-1185">Reference proteome</keyword>
<dbReference type="Gene3D" id="3.40.30.10">
    <property type="entry name" value="Glutaredoxin"/>
    <property type="match status" value="1"/>
</dbReference>
<dbReference type="InterPro" id="IPR036249">
    <property type="entry name" value="Thioredoxin-like_sf"/>
</dbReference>
<dbReference type="GO" id="GO:0016491">
    <property type="term" value="F:oxidoreductase activity"/>
    <property type="evidence" value="ECO:0007669"/>
    <property type="project" value="UniProtKB-KW"/>
</dbReference>
<evidence type="ECO:0000256" key="5">
    <source>
        <dbReference type="ARBA" id="ARBA00023284"/>
    </source>
</evidence>
<keyword evidence="5" id="KW-0676">Redox-active center</keyword>
<dbReference type="Proteomes" id="UP000184076">
    <property type="component" value="Unassembled WGS sequence"/>
</dbReference>
<dbReference type="SUPFAM" id="SSF52833">
    <property type="entry name" value="Thioredoxin-like"/>
    <property type="match status" value="1"/>
</dbReference>
<dbReference type="OrthoDB" id="9784686at2"/>
<keyword evidence="3" id="KW-0560">Oxidoreductase</keyword>
<feature type="transmembrane region" description="Helical" evidence="6">
    <location>
        <begin position="48"/>
        <end position="66"/>
    </location>
</feature>
<evidence type="ECO:0000313" key="8">
    <source>
        <dbReference type="EMBL" id="SHE90886.1"/>
    </source>
</evidence>
<dbReference type="SUPFAM" id="SSF109998">
    <property type="entry name" value="Triger factor/SurA peptide-binding domain-like"/>
    <property type="match status" value="1"/>
</dbReference>